<comment type="similarity">
    <text evidence="1">Belongs to the multicopper oxidase family.</text>
</comment>
<dbReference type="InterPro" id="IPR006311">
    <property type="entry name" value="TAT_signal"/>
</dbReference>
<evidence type="ECO:0000259" key="10">
    <source>
        <dbReference type="Pfam" id="PF07731"/>
    </source>
</evidence>
<dbReference type="InterPro" id="IPR011706">
    <property type="entry name" value="Cu-oxidase_C"/>
</dbReference>
<proteinExistence type="inferred from homology"/>
<evidence type="ECO:0000313" key="13">
    <source>
        <dbReference type="Proteomes" id="UP001156398"/>
    </source>
</evidence>
<evidence type="ECO:0000256" key="4">
    <source>
        <dbReference type="ARBA" id="ARBA00023002"/>
    </source>
</evidence>
<evidence type="ECO:0000256" key="9">
    <source>
        <dbReference type="ARBA" id="ARBA00048092"/>
    </source>
</evidence>
<accession>A0ABT6W6H1</accession>
<dbReference type="InterPro" id="IPR011707">
    <property type="entry name" value="Cu-oxidase-like_N"/>
</dbReference>
<evidence type="ECO:0000256" key="8">
    <source>
        <dbReference type="ARBA" id="ARBA00043090"/>
    </source>
</evidence>
<evidence type="ECO:0000256" key="7">
    <source>
        <dbReference type="ARBA" id="ARBA00042896"/>
    </source>
</evidence>
<feature type="domain" description="Plastocyanin-like" evidence="11">
    <location>
        <begin position="89"/>
        <end position="197"/>
    </location>
</feature>
<dbReference type="InterPro" id="IPR045087">
    <property type="entry name" value="Cu-oxidase_fam"/>
</dbReference>
<evidence type="ECO:0000313" key="12">
    <source>
        <dbReference type="EMBL" id="MDI5966279.1"/>
    </source>
</evidence>
<comment type="caution">
    <text evidence="12">The sequence shown here is derived from an EMBL/GenBank/DDBJ whole genome shotgun (WGS) entry which is preliminary data.</text>
</comment>
<dbReference type="Pfam" id="PF07731">
    <property type="entry name" value="Cu-oxidase_2"/>
    <property type="match status" value="1"/>
</dbReference>
<evidence type="ECO:0000256" key="2">
    <source>
        <dbReference type="ARBA" id="ARBA00011245"/>
    </source>
</evidence>
<evidence type="ECO:0000256" key="3">
    <source>
        <dbReference type="ARBA" id="ARBA00022723"/>
    </source>
</evidence>
<dbReference type="EMBL" id="JAAGKO020000048">
    <property type="protein sequence ID" value="MDI5966279.1"/>
    <property type="molecule type" value="Genomic_DNA"/>
</dbReference>
<keyword evidence="3" id="KW-0479">Metal-binding</keyword>
<dbReference type="Proteomes" id="UP001156398">
    <property type="component" value="Unassembled WGS sequence"/>
</dbReference>
<dbReference type="PANTHER" id="PTHR48267:SF1">
    <property type="entry name" value="BILIRUBIN OXIDASE"/>
    <property type="match status" value="1"/>
</dbReference>
<dbReference type="PROSITE" id="PS51318">
    <property type="entry name" value="TAT"/>
    <property type="match status" value="1"/>
</dbReference>
<evidence type="ECO:0000256" key="5">
    <source>
        <dbReference type="ARBA" id="ARBA00038978"/>
    </source>
</evidence>
<evidence type="ECO:0000259" key="11">
    <source>
        <dbReference type="Pfam" id="PF07732"/>
    </source>
</evidence>
<evidence type="ECO:0000256" key="1">
    <source>
        <dbReference type="ARBA" id="ARBA00010609"/>
    </source>
</evidence>
<comment type="subunit">
    <text evidence="2">Monomer.</text>
</comment>
<keyword evidence="13" id="KW-1185">Reference proteome</keyword>
<keyword evidence="4" id="KW-0560">Oxidoreductase</keyword>
<dbReference type="PANTHER" id="PTHR48267">
    <property type="entry name" value="CUPREDOXIN SUPERFAMILY PROTEIN"/>
    <property type="match status" value="1"/>
</dbReference>
<feature type="domain" description="Plastocyanin-like" evidence="10">
    <location>
        <begin position="369"/>
        <end position="490"/>
    </location>
</feature>
<sequence length="492" mass="53715">MPDIQLTKGDIVLSRRNLLTTGAAAVGAGALTGTFTSPAAEAAAKPTPSTAAGSIPKFAVAMPVPEVLRPVRRSWNTDYYRMTMRTVSTEIVPGHQTEVLTYDGSFPGPTIMAESGRRVVVEQTNALDTPVSVHLHGASVPTSSDGYPMNVIEPGGTRTYTYPNVQPNANLWMHDHAHMEEAEHVYRGMSSMVVLSDAAERKLGLPSGEYDVPLVIRDVDLDDNAGIVFTMDDSVNRTTILVNGKPWPYFTVEARKYRFRVLNSTNLRWLAPFLADASSYTMVGSDGGLLEAPYSTPAVVLSPGERADIVIDFSTYAPGTSVVLQNLAGTGDPAEIMRFDVVAAKTEDHSRVPAALRTLPALPTPTVQRSVVLTMDEDGRPNPMGYINGKTFDMNRIDTTVRFGDTEVWTVSNGNVTTPHNFHMHLVQYRVLERNGKPVDPSEAGLKDVVALLPGEEVKIQMTFDSYRGLYLYHCHLMDHSAMGMMAQMEIV</sequence>
<evidence type="ECO:0000256" key="6">
    <source>
        <dbReference type="ARBA" id="ARBA00041027"/>
    </source>
</evidence>
<dbReference type="InterPro" id="IPR008972">
    <property type="entry name" value="Cupredoxin"/>
</dbReference>
<dbReference type="InterPro" id="IPR002355">
    <property type="entry name" value="Cu_oxidase_Cu_BS"/>
</dbReference>
<dbReference type="SUPFAM" id="SSF49503">
    <property type="entry name" value="Cupredoxins"/>
    <property type="match status" value="3"/>
</dbReference>
<organism evidence="12 13">
    <name type="scientific">Streptantibioticus silvisoli</name>
    <dbReference type="NCBI Taxonomy" id="2705255"/>
    <lineage>
        <taxon>Bacteria</taxon>
        <taxon>Bacillati</taxon>
        <taxon>Actinomycetota</taxon>
        <taxon>Actinomycetes</taxon>
        <taxon>Kitasatosporales</taxon>
        <taxon>Streptomycetaceae</taxon>
        <taxon>Streptantibioticus</taxon>
    </lineage>
</organism>
<dbReference type="Gene3D" id="2.60.40.420">
    <property type="entry name" value="Cupredoxins - blue copper proteins"/>
    <property type="match status" value="3"/>
</dbReference>
<dbReference type="EC" id="1.16.3.4" evidence="5"/>
<name>A0ABT6W6H1_9ACTN</name>
<reference evidence="12 13" key="1">
    <citation type="submission" date="2023-05" db="EMBL/GenBank/DDBJ databases">
        <title>Streptantibioticus silvisoli sp. nov., acidotolerant actinomycetes 1 from pine litter.</title>
        <authorList>
            <person name="Swiecimska M."/>
            <person name="Golinska P."/>
            <person name="Sangal V."/>
            <person name="Wachnowicz B."/>
            <person name="Goodfellow M."/>
        </authorList>
    </citation>
    <scope>NUCLEOTIDE SEQUENCE [LARGE SCALE GENOMIC DNA]</scope>
    <source>
        <strain evidence="12 13">SL54</strain>
    </source>
</reference>
<dbReference type="PROSITE" id="PS00080">
    <property type="entry name" value="MULTICOPPER_OXIDASE2"/>
    <property type="match status" value="1"/>
</dbReference>
<gene>
    <name evidence="12" type="ORF">POF43_026710</name>
</gene>
<protein>
    <recommendedName>
        <fullName evidence="6">Multicopper oxidase CueO</fullName>
        <ecNumber evidence="5">1.16.3.4</ecNumber>
    </recommendedName>
    <alternativeName>
        <fullName evidence="7">Copper efflux oxidase</fullName>
    </alternativeName>
    <alternativeName>
        <fullName evidence="8">Cuprous oxidase</fullName>
    </alternativeName>
</protein>
<comment type="catalytic activity">
    <reaction evidence="9">
        <text>4 Cu(+) + O2 + 4 H(+) = 4 Cu(2+) + 2 H2O</text>
        <dbReference type="Rhea" id="RHEA:30083"/>
        <dbReference type="ChEBI" id="CHEBI:15377"/>
        <dbReference type="ChEBI" id="CHEBI:15378"/>
        <dbReference type="ChEBI" id="CHEBI:15379"/>
        <dbReference type="ChEBI" id="CHEBI:29036"/>
        <dbReference type="ChEBI" id="CHEBI:49552"/>
        <dbReference type="EC" id="1.16.3.4"/>
    </reaction>
    <physiologicalReaction direction="left-to-right" evidence="9">
        <dbReference type="Rhea" id="RHEA:30084"/>
    </physiologicalReaction>
</comment>
<dbReference type="RefSeq" id="WP_271325067.1">
    <property type="nucleotide sequence ID" value="NZ_JAAGKO020000048.1"/>
</dbReference>
<dbReference type="Pfam" id="PF07732">
    <property type="entry name" value="Cu-oxidase_3"/>
    <property type="match status" value="1"/>
</dbReference>
<dbReference type="CDD" id="cd13890">
    <property type="entry name" value="CuRO_3_CueO_FtsP"/>
    <property type="match status" value="1"/>
</dbReference>